<dbReference type="Pfam" id="PF00096">
    <property type="entry name" value="zf-C2H2"/>
    <property type="match status" value="2"/>
</dbReference>
<keyword evidence="3" id="KW-0677">Repeat</keyword>
<evidence type="ECO:0000256" key="9">
    <source>
        <dbReference type="SAM" id="MobiDB-lite"/>
    </source>
</evidence>
<dbReference type="PROSITE" id="PS50157">
    <property type="entry name" value="ZINC_FINGER_C2H2_2"/>
    <property type="match status" value="2"/>
</dbReference>
<accession>A0A409YHA8</accession>
<keyword evidence="12" id="KW-1185">Reference proteome</keyword>
<feature type="region of interest" description="Disordered" evidence="9">
    <location>
        <begin position="188"/>
        <end position="212"/>
    </location>
</feature>
<dbReference type="SMART" id="SM00355">
    <property type="entry name" value="ZnF_C2H2"/>
    <property type="match status" value="2"/>
</dbReference>
<dbReference type="SUPFAM" id="SSF57667">
    <property type="entry name" value="beta-beta-alpha zinc fingers"/>
    <property type="match status" value="1"/>
</dbReference>
<evidence type="ECO:0000256" key="1">
    <source>
        <dbReference type="ARBA" id="ARBA00004123"/>
    </source>
</evidence>
<feature type="compositionally biased region" description="Basic and acidic residues" evidence="9">
    <location>
        <begin position="1"/>
        <end position="12"/>
    </location>
</feature>
<dbReference type="PANTHER" id="PTHR14003">
    <property type="entry name" value="TRANSCRIPTIONAL REPRESSOR PROTEIN YY"/>
    <property type="match status" value="1"/>
</dbReference>
<evidence type="ECO:0000313" key="12">
    <source>
        <dbReference type="Proteomes" id="UP000284706"/>
    </source>
</evidence>
<dbReference type="GO" id="GO:0000981">
    <property type="term" value="F:DNA-binding transcription factor activity, RNA polymerase II-specific"/>
    <property type="evidence" value="ECO:0007669"/>
    <property type="project" value="TreeGrafter"/>
</dbReference>
<feature type="compositionally biased region" description="Low complexity" evidence="9">
    <location>
        <begin position="316"/>
        <end position="336"/>
    </location>
</feature>
<keyword evidence="2" id="KW-0479">Metal-binding</keyword>
<keyword evidence="5" id="KW-0862">Zinc</keyword>
<dbReference type="GO" id="GO:0000122">
    <property type="term" value="P:negative regulation of transcription by RNA polymerase II"/>
    <property type="evidence" value="ECO:0007669"/>
    <property type="project" value="UniProtKB-ARBA"/>
</dbReference>
<evidence type="ECO:0000313" key="11">
    <source>
        <dbReference type="EMBL" id="PPR02399.1"/>
    </source>
</evidence>
<feature type="region of interest" description="Disordered" evidence="9">
    <location>
        <begin position="278"/>
        <end position="336"/>
    </location>
</feature>
<name>A0A409YHA8_9AGAR</name>
<feature type="domain" description="C2H2-type" evidence="10">
    <location>
        <begin position="230"/>
        <end position="257"/>
    </location>
</feature>
<keyword evidence="6" id="KW-0238">DNA-binding</keyword>
<evidence type="ECO:0000256" key="3">
    <source>
        <dbReference type="ARBA" id="ARBA00022737"/>
    </source>
</evidence>
<dbReference type="GO" id="GO:0008270">
    <property type="term" value="F:zinc ion binding"/>
    <property type="evidence" value="ECO:0007669"/>
    <property type="project" value="UniProtKB-KW"/>
</dbReference>
<feature type="region of interest" description="Disordered" evidence="9">
    <location>
        <begin position="1"/>
        <end position="38"/>
    </location>
</feature>
<dbReference type="FunFam" id="3.30.160.60:FF:000358">
    <property type="entry name" value="zinc finger protein 24"/>
    <property type="match status" value="1"/>
</dbReference>
<dbReference type="AlphaFoldDB" id="A0A409YHA8"/>
<comment type="subcellular location">
    <subcellularLocation>
        <location evidence="1">Nucleus</location>
    </subcellularLocation>
</comment>
<gene>
    <name evidence="11" type="ORF">CVT26_011367</name>
</gene>
<dbReference type="InParanoid" id="A0A409YHA8"/>
<dbReference type="STRING" id="231916.A0A409YHA8"/>
<sequence>MPSSLEPERNQDSRPTLPPIRDLFREELSRRPRLYESPSATLQRLRVSDDADDYPSHNVLEMRSMYQSLPSRHSDTSLAPILQHSLSTGRISHAPSLERSTTEPRPSYHHSTHDVTALRGDEPFERSPSAFRRPRHRSTAPMPYDFRDSSALSHGYMGSPIARQRSDTTLSEPPRPWNIMTAVHNRNLAEDDERTPVARSSSSSIPHAASSSISLPLEHQSINESSGHKYDCSYCGKIFNRPSSLKIHINSHTGEKPFTCPVEGCGRSFSVLSNMRRHTRVHQTADTESDSSRPSSSRQSRVDLPSQAIFRRRDSSASTSSTTSTRSYSSVSSIER</sequence>
<dbReference type="GO" id="GO:0031519">
    <property type="term" value="C:PcG protein complex"/>
    <property type="evidence" value="ECO:0007669"/>
    <property type="project" value="TreeGrafter"/>
</dbReference>
<evidence type="ECO:0000256" key="7">
    <source>
        <dbReference type="ARBA" id="ARBA00023242"/>
    </source>
</evidence>
<organism evidence="11 12">
    <name type="scientific">Gymnopilus dilepis</name>
    <dbReference type="NCBI Taxonomy" id="231916"/>
    <lineage>
        <taxon>Eukaryota</taxon>
        <taxon>Fungi</taxon>
        <taxon>Dikarya</taxon>
        <taxon>Basidiomycota</taxon>
        <taxon>Agaricomycotina</taxon>
        <taxon>Agaricomycetes</taxon>
        <taxon>Agaricomycetidae</taxon>
        <taxon>Agaricales</taxon>
        <taxon>Agaricineae</taxon>
        <taxon>Hymenogastraceae</taxon>
        <taxon>Gymnopilus</taxon>
    </lineage>
</organism>
<dbReference type="GO" id="GO:0000785">
    <property type="term" value="C:chromatin"/>
    <property type="evidence" value="ECO:0007669"/>
    <property type="project" value="TreeGrafter"/>
</dbReference>
<evidence type="ECO:0000256" key="6">
    <source>
        <dbReference type="ARBA" id="ARBA00023125"/>
    </source>
</evidence>
<dbReference type="GO" id="GO:0000978">
    <property type="term" value="F:RNA polymerase II cis-regulatory region sequence-specific DNA binding"/>
    <property type="evidence" value="ECO:0007669"/>
    <property type="project" value="TreeGrafter"/>
</dbReference>
<feature type="domain" description="C2H2-type" evidence="10">
    <location>
        <begin position="258"/>
        <end position="287"/>
    </location>
</feature>
<dbReference type="PANTHER" id="PTHR14003:SF20">
    <property type="entry name" value="FINGER DOMAIN PROTEIN, PUTATIVE (AFU_ORTHOLOGUE AFUA_4G10380)-RELATED"/>
    <property type="match status" value="1"/>
</dbReference>
<feature type="compositionally biased region" description="Basic and acidic residues" evidence="9">
    <location>
        <begin position="22"/>
        <end position="34"/>
    </location>
</feature>
<evidence type="ECO:0000256" key="4">
    <source>
        <dbReference type="ARBA" id="ARBA00022771"/>
    </source>
</evidence>
<evidence type="ECO:0000256" key="8">
    <source>
        <dbReference type="PROSITE-ProRule" id="PRU00042"/>
    </source>
</evidence>
<feature type="compositionally biased region" description="Low complexity" evidence="9">
    <location>
        <begin position="200"/>
        <end position="212"/>
    </location>
</feature>
<dbReference type="InterPro" id="IPR036236">
    <property type="entry name" value="Znf_C2H2_sf"/>
</dbReference>
<dbReference type="Gene3D" id="3.30.160.60">
    <property type="entry name" value="Classic Zinc Finger"/>
    <property type="match status" value="2"/>
</dbReference>
<dbReference type="GO" id="GO:0005667">
    <property type="term" value="C:transcription regulator complex"/>
    <property type="evidence" value="ECO:0007669"/>
    <property type="project" value="TreeGrafter"/>
</dbReference>
<evidence type="ECO:0000256" key="5">
    <source>
        <dbReference type="ARBA" id="ARBA00022833"/>
    </source>
</evidence>
<evidence type="ECO:0000256" key="2">
    <source>
        <dbReference type="ARBA" id="ARBA00022723"/>
    </source>
</evidence>
<reference evidence="11 12" key="1">
    <citation type="journal article" date="2018" name="Evol. Lett.">
        <title>Horizontal gene cluster transfer increased hallucinogenic mushroom diversity.</title>
        <authorList>
            <person name="Reynolds H.T."/>
            <person name="Vijayakumar V."/>
            <person name="Gluck-Thaler E."/>
            <person name="Korotkin H.B."/>
            <person name="Matheny P.B."/>
            <person name="Slot J.C."/>
        </authorList>
    </citation>
    <scope>NUCLEOTIDE SEQUENCE [LARGE SCALE GENOMIC DNA]</scope>
    <source>
        <strain evidence="11 12">SRW20</strain>
    </source>
</reference>
<dbReference type="Proteomes" id="UP000284706">
    <property type="component" value="Unassembled WGS sequence"/>
</dbReference>
<evidence type="ECO:0000259" key="10">
    <source>
        <dbReference type="PROSITE" id="PS50157"/>
    </source>
</evidence>
<dbReference type="FunFam" id="3.30.160.60:FF:001465">
    <property type="entry name" value="Zinc finger protein 560"/>
    <property type="match status" value="1"/>
</dbReference>
<dbReference type="OrthoDB" id="6077919at2759"/>
<comment type="caution">
    <text evidence="11">The sequence shown here is derived from an EMBL/GenBank/DDBJ whole genome shotgun (WGS) entry which is preliminary data.</text>
</comment>
<feature type="region of interest" description="Disordered" evidence="9">
    <location>
        <begin position="86"/>
        <end position="143"/>
    </location>
</feature>
<dbReference type="InterPro" id="IPR013087">
    <property type="entry name" value="Znf_C2H2_type"/>
</dbReference>
<proteinExistence type="predicted"/>
<dbReference type="PROSITE" id="PS00028">
    <property type="entry name" value="ZINC_FINGER_C2H2_1"/>
    <property type="match status" value="2"/>
</dbReference>
<dbReference type="EMBL" id="NHYE01000846">
    <property type="protein sequence ID" value="PPR02399.1"/>
    <property type="molecule type" value="Genomic_DNA"/>
</dbReference>
<keyword evidence="7" id="KW-0539">Nucleus</keyword>
<keyword evidence="4 8" id="KW-0863">Zinc-finger</keyword>
<protein>
    <recommendedName>
        <fullName evidence="10">C2H2-type domain-containing protein</fullName>
    </recommendedName>
</protein>